<name>A0ABV7J5C0_9GAMM</name>
<dbReference type="RefSeq" id="WP_157892662.1">
    <property type="nucleotide sequence ID" value="NZ_JBHRTS010000002.1"/>
</dbReference>
<protein>
    <submittedName>
        <fullName evidence="1">Uncharacterized protein</fullName>
    </submittedName>
</protein>
<proteinExistence type="predicted"/>
<dbReference type="EMBL" id="JBHRTS010000002">
    <property type="protein sequence ID" value="MFC3193264.1"/>
    <property type="molecule type" value="Genomic_DNA"/>
</dbReference>
<evidence type="ECO:0000313" key="2">
    <source>
        <dbReference type="Proteomes" id="UP001595533"/>
    </source>
</evidence>
<organism evidence="1 2">
    <name type="scientific">Marinicella sediminis</name>
    <dbReference type="NCBI Taxonomy" id="1792834"/>
    <lineage>
        <taxon>Bacteria</taxon>
        <taxon>Pseudomonadati</taxon>
        <taxon>Pseudomonadota</taxon>
        <taxon>Gammaproteobacteria</taxon>
        <taxon>Lysobacterales</taxon>
        <taxon>Marinicellaceae</taxon>
        <taxon>Marinicella</taxon>
    </lineage>
</organism>
<dbReference type="Proteomes" id="UP001595533">
    <property type="component" value="Unassembled WGS sequence"/>
</dbReference>
<keyword evidence="2" id="KW-1185">Reference proteome</keyword>
<accession>A0ABV7J5C0</accession>
<sequence length="54" mass="6529">MTTTNEKNNIMKKHGITCEMKFIYIYKNYRYDDLEQAVNFAVFEQQRLDAVPKH</sequence>
<comment type="caution">
    <text evidence="1">The sequence shown here is derived from an EMBL/GenBank/DDBJ whole genome shotgun (WGS) entry which is preliminary data.</text>
</comment>
<evidence type="ECO:0000313" key="1">
    <source>
        <dbReference type="EMBL" id="MFC3193264.1"/>
    </source>
</evidence>
<reference evidence="2" key="1">
    <citation type="journal article" date="2019" name="Int. J. Syst. Evol. Microbiol.">
        <title>The Global Catalogue of Microorganisms (GCM) 10K type strain sequencing project: providing services to taxonomists for standard genome sequencing and annotation.</title>
        <authorList>
            <consortium name="The Broad Institute Genomics Platform"/>
            <consortium name="The Broad Institute Genome Sequencing Center for Infectious Disease"/>
            <person name="Wu L."/>
            <person name="Ma J."/>
        </authorList>
    </citation>
    <scope>NUCLEOTIDE SEQUENCE [LARGE SCALE GENOMIC DNA]</scope>
    <source>
        <strain evidence="2">KCTC 42953</strain>
    </source>
</reference>
<gene>
    <name evidence="1" type="ORF">ACFODZ_03305</name>
</gene>